<comment type="caution">
    <text evidence="1">The sequence shown here is derived from an EMBL/GenBank/DDBJ whole genome shotgun (WGS) entry which is preliminary data.</text>
</comment>
<dbReference type="AlphaFoldDB" id="A0A7W9UJB3"/>
<evidence type="ECO:0000313" key="2">
    <source>
        <dbReference type="Proteomes" id="UP000540412"/>
    </source>
</evidence>
<reference evidence="1 2" key="1">
    <citation type="submission" date="2020-08" db="EMBL/GenBank/DDBJ databases">
        <title>Sequencing the genomes of 1000 actinobacteria strains.</title>
        <authorList>
            <person name="Klenk H.-P."/>
        </authorList>
    </citation>
    <scope>NUCLEOTIDE SEQUENCE [LARGE SCALE GENOMIC DNA]</scope>
    <source>
        <strain evidence="1 2">DSM 43582</strain>
    </source>
</reference>
<name>A0A7W9UJB3_9NOCA</name>
<dbReference type="RefSeq" id="WP_040743939.1">
    <property type="nucleotide sequence ID" value="NZ_JACHIT010000001.1"/>
</dbReference>
<evidence type="ECO:0000313" key="1">
    <source>
        <dbReference type="EMBL" id="MBB5915289.1"/>
    </source>
</evidence>
<gene>
    <name evidence="1" type="ORF">BJY24_004156</name>
</gene>
<protein>
    <submittedName>
        <fullName evidence="1">Uncharacterized protein</fullName>
    </submittedName>
</protein>
<dbReference type="EMBL" id="JACHIT010000001">
    <property type="protein sequence ID" value="MBB5915289.1"/>
    <property type="molecule type" value="Genomic_DNA"/>
</dbReference>
<sequence length="66" mass="7127">MGYGYVAHRRVVVNLLSGIAIAGVITKWRGPFYVLRDAAVHEGDNTAPADGEVLVDKANVDYIQAL</sequence>
<accession>A0A7W9UJB3</accession>
<keyword evidence="2" id="KW-1185">Reference proteome</keyword>
<proteinExistence type="predicted"/>
<organism evidence="1 2">
    <name type="scientific">Nocardia transvalensis</name>
    <dbReference type="NCBI Taxonomy" id="37333"/>
    <lineage>
        <taxon>Bacteria</taxon>
        <taxon>Bacillati</taxon>
        <taxon>Actinomycetota</taxon>
        <taxon>Actinomycetes</taxon>
        <taxon>Mycobacteriales</taxon>
        <taxon>Nocardiaceae</taxon>
        <taxon>Nocardia</taxon>
    </lineage>
</organism>
<dbReference type="Proteomes" id="UP000540412">
    <property type="component" value="Unassembled WGS sequence"/>
</dbReference>